<keyword evidence="3" id="KW-1185">Reference proteome</keyword>
<organism evidence="2 3">
    <name type="scientific">Streptomyces siamensis</name>
    <dbReference type="NCBI Taxonomy" id="1274986"/>
    <lineage>
        <taxon>Bacteria</taxon>
        <taxon>Bacillati</taxon>
        <taxon>Actinomycetota</taxon>
        <taxon>Actinomycetes</taxon>
        <taxon>Kitasatosporales</taxon>
        <taxon>Streptomycetaceae</taxon>
        <taxon>Streptomyces</taxon>
    </lineage>
</organism>
<feature type="transmembrane region" description="Helical" evidence="1">
    <location>
        <begin position="41"/>
        <end position="61"/>
    </location>
</feature>
<gene>
    <name evidence="2" type="ORF">GCM10023335_48650</name>
</gene>
<comment type="caution">
    <text evidence="2">The sequence shown here is derived from an EMBL/GenBank/DDBJ whole genome shotgun (WGS) entry which is preliminary data.</text>
</comment>
<keyword evidence="1" id="KW-0472">Membrane</keyword>
<accession>A0ABP9J5K2</accession>
<reference evidence="3" key="1">
    <citation type="journal article" date="2019" name="Int. J. Syst. Evol. Microbiol.">
        <title>The Global Catalogue of Microorganisms (GCM) 10K type strain sequencing project: providing services to taxonomists for standard genome sequencing and annotation.</title>
        <authorList>
            <consortium name="The Broad Institute Genomics Platform"/>
            <consortium name="The Broad Institute Genome Sequencing Center for Infectious Disease"/>
            <person name="Wu L."/>
            <person name="Ma J."/>
        </authorList>
    </citation>
    <scope>NUCLEOTIDE SEQUENCE [LARGE SCALE GENOMIC DNA]</scope>
    <source>
        <strain evidence="3">JCM 18409</strain>
    </source>
</reference>
<dbReference type="InterPro" id="IPR015943">
    <property type="entry name" value="WD40/YVTN_repeat-like_dom_sf"/>
</dbReference>
<keyword evidence="1" id="KW-0812">Transmembrane</keyword>
<evidence type="ECO:0000256" key="1">
    <source>
        <dbReference type="SAM" id="Phobius"/>
    </source>
</evidence>
<dbReference type="RefSeq" id="WP_345653114.1">
    <property type="nucleotide sequence ID" value="NZ_BAABKB010000019.1"/>
</dbReference>
<protein>
    <recommendedName>
        <fullName evidence="4">WD40 repeat domain-containing protein</fullName>
    </recommendedName>
</protein>
<evidence type="ECO:0008006" key="4">
    <source>
        <dbReference type="Google" id="ProtNLM"/>
    </source>
</evidence>
<proteinExistence type="predicted"/>
<evidence type="ECO:0000313" key="3">
    <source>
        <dbReference type="Proteomes" id="UP001501759"/>
    </source>
</evidence>
<name>A0ABP9J5K2_9ACTN</name>
<dbReference type="SUPFAM" id="SSF82171">
    <property type="entry name" value="DPP6 N-terminal domain-like"/>
    <property type="match status" value="1"/>
</dbReference>
<keyword evidence="1" id="KW-1133">Transmembrane helix</keyword>
<dbReference type="Gene3D" id="2.130.10.10">
    <property type="entry name" value="YVTN repeat-like/Quinoprotein amine dehydrogenase"/>
    <property type="match status" value="1"/>
</dbReference>
<dbReference type="EMBL" id="BAABKB010000019">
    <property type="protein sequence ID" value="GAA5019700.1"/>
    <property type="molecule type" value="Genomic_DNA"/>
</dbReference>
<dbReference type="Proteomes" id="UP001501759">
    <property type="component" value="Unassembled WGS sequence"/>
</dbReference>
<evidence type="ECO:0000313" key="2">
    <source>
        <dbReference type="EMBL" id="GAA5019700.1"/>
    </source>
</evidence>
<sequence length="400" mass="44545">MNVEELIRDTFREQAEDDPRTPPGFADRVLAVRRRRRARTIAGAALATVAAIAVTVGVPRLDGGGQDVRPAGPVDRSADIVARPDQYPPRDMVAAGGTVLAAFSVQSLVKQPDKDEVLTRTYQRLDRKTGRYVKDTRWSVIDTAPSSRTAAVLERTLPARRVGLLDLTTGEIRRWIPVPQGVAGVALSPDGRKIVATTYSSDPDRRYWSHRIETSGPDGEKGWMLKGVACRTGFSIIDVASGRTEWHRAPDWKDEWGRSQGGRWDFRFSADSTLLYEHIVTQPHRQYHDLSGRSVATPVNERKFELDLAGYSPDKKFLVHPSGVRDMTTGKDVPKVSDYMALLAWADNKRLIVFENSRHGDHPHRLALLTLGSSKVVPLTAYGPQMMNEMGSWEPLFSAR</sequence>